<comment type="caution">
    <text evidence="6">The sequence shown here is derived from an EMBL/GenBank/DDBJ whole genome shotgun (WGS) entry which is preliminary data.</text>
</comment>
<dbReference type="Pfam" id="PF01515">
    <property type="entry name" value="PTA_PTB"/>
    <property type="match status" value="1"/>
</dbReference>
<dbReference type="Gene3D" id="3.40.718.10">
    <property type="entry name" value="Isopropylmalate Dehydrogenase"/>
    <property type="match status" value="1"/>
</dbReference>
<sequence>MSPDTTPALLENRTYEEISVGETASLQRTLTKEDIEVFAILSGDVNPAHLDEAYARETPFHHVIAHGMWGGTLISTVLGTRLPGPGTIYVSQQLNFLRPVGLGDVITVSVSVTHKGEKNRLRLACVCTNQEGKAVITGEAEVIAPTAKVIRPPKTLPELHLHRHERFAQLMALTVAPEPIACAVVFPVEAHGLRAAIEARHAGLIRPVFVGPRARIAALAQSLELDLSELAEADWVSADTDTAALQEAIGLTRDGRVQAIMQGDVDAGALLRAIVHRQHGLRTHRRISHAYVADVPDHGTPFLVTDALVNIQPTLEDKRDIVQNAIDLARVLGMSPRVAILSASPVVHSKLSSSMDAAALCKMLERHQIAGGTVDGPLPFDAAIDPEIARLTHPGSPVAGQANVLVVPHMETGDMLVKQLHLLADADVAGIVLGAQVPVILTNVTDSPRTRLASAALALLLAHAKGHLDAVEAIDASP</sequence>
<protein>
    <submittedName>
        <fullName evidence="6">Phosphate butyryltransferase</fullName>
    </submittedName>
</protein>
<dbReference type="CDD" id="cd03449">
    <property type="entry name" value="R_hydratase"/>
    <property type="match status" value="1"/>
</dbReference>
<evidence type="ECO:0000259" key="5">
    <source>
        <dbReference type="Pfam" id="PF01575"/>
    </source>
</evidence>
<reference evidence="6 7" key="1">
    <citation type="submission" date="2019-03" db="EMBL/GenBank/DDBJ databases">
        <title>Genomic Encyclopedia of Type Strains, Phase IV (KMG-IV): sequencing the most valuable type-strain genomes for metagenomic binning, comparative biology and taxonomic classification.</title>
        <authorList>
            <person name="Goeker M."/>
        </authorList>
    </citation>
    <scope>NUCLEOTIDE SEQUENCE [LARGE SCALE GENOMIC DNA]</scope>
    <source>
        <strain evidence="6 7">DSM 11901</strain>
    </source>
</reference>
<dbReference type="NCBIfam" id="NF006045">
    <property type="entry name" value="PRK08190.1"/>
    <property type="match status" value="1"/>
</dbReference>
<evidence type="ECO:0000256" key="3">
    <source>
        <dbReference type="ARBA" id="ARBA00023315"/>
    </source>
</evidence>
<evidence type="ECO:0000256" key="1">
    <source>
        <dbReference type="ARBA" id="ARBA00022679"/>
    </source>
</evidence>
<dbReference type="PANTHER" id="PTHR43356:SF2">
    <property type="entry name" value="PHOSPHATE ACETYLTRANSFERASE"/>
    <property type="match status" value="1"/>
</dbReference>
<dbReference type="InterPro" id="IPR050500">
    <property type="entry name" value="Phos_Acetyltrans/Butyryltrans"/>
</dbReference>
<feature type="domain" description="MaoC-like" evidence="5">
    <location>
        <begin position="25"/>
        <end position="119"/>
    </location>
</feature>
<evidence type="ECO:0000256" key="2">
    <source>
        <dbReference type="ARBA" id="ARBA00023239"/>
    </source>
</evidence>
<dbReference type="GO" id="GO:0016836">
    <property type="term" value="F:hydro-lyase activity"/>
    <property type="evidence" value="ECO:0007669"/>
    <property type="project" value="UniProtKB-ARBA"/>
</dbReference>
<dbReference type="GO" id="GO:0016746">
    <property type="term" value="F:acyltransferase activity"/>
    <property type="evidence" value="ECO:0007669"/>
    <property type="project" value="UniProtKB-KW"/>
</dbReference>
<dbReference type="AlphaFoldDB" id="A0A4R6RP38"/>
<name>A0A4R6RP38_9BURK</name>
<dbReference type="OrthoDB" id="9774179at2"/>
<dbReference type="PANTHER" id="PTHR43356">
    <property type="entry name" value="PHOSPHATE ACETYLTRANSFERASE"/>
    <property type="match status" value="1"/>
</dbReference>
<dbReference type="SUPFAM" id="SSF54637">
    <property type="entry name" value="Thioesterase/thiol ester dehydrase-isomerase"/>
    <property type="match status" value="1"/>
</dbReference>
<keyword evidence="2" id="KW-0456">Lyase</keyword>
<gene>
    <name evidence="6" type="ORF">EV672_10177</name>
</gene>
<dbReference type="Pfam" id="PF01575">
    <property type="entry name" value="MaoC_dehydratas"/>
    <property type="match status" value="1"/>
</dbReference>
<dbReference type="SUPFAM" id="SSF53659">
    <property type="entry name" value="Isocitrate/Isopropylmalate dehydrogenase-like"/>
    <property type="match status" value="1"/>
</dbReference>
<dbReference type="InterPro" id="IPR002539">
    <property type="entry name" value="MaoC-like_dom"/>
</dbReference>
<dbReference type="Gene3D" id="3.10.129.10">
    <property type="entry name" value="Hotdog Thioesterase"/>
    <property type="match status" value="1"/>
</dbReference>
<evidence type="ECO:0000259" key="4">
    <source>
        <dbReference type="Pfam" id="PF01515"/>
    </source>
</evidence>
<keyword evidence="1 6" id="KW-0808">Transferase</keyword>
<proteinExistence type="predicted"/>
<feature type="domain" description="Phosphate acetyl/butaryl transferase" evidence="4">
    <location>
        <begin position="248"/>
        <end position="458"/>
    </location>
</feature>
<dbReference type="RefSeq" id="WP_133605623.1">
    <property type="nucleotide sequence ID" value="NZ_SNXW01000001.1"/>
</dbReference>
<evidence type="ECO:0000313" key="7">
    <source>
        <dbReference type="Proteomes" id="UP000294593"/>
    </source>
</evidence>
<accession>A0A4R6RP38</accession>
<dbReference type="Proteomes" id="UP000294593">
    <property type="component" value="Unassembled WGS sequence"/>
</dbReference>
<dbReference type="InterPro" id="IPR029069">
    <property type="entry name" value="HotDog_dom_sf"/>
</dbReference>
<dbReference type="EMBL" id="SNXW01000001">
    <property type="protein sequence ID" value="TDP87945.1"/>
    <property type="molecule type" value="Genomic_DNA"/>
</dbReference>
<evidence type="ECO:0000313" key="6">
    <source>
        <dbReference type="EMBL" id="TDP87945.1"/>
    </source>
</evidence>
<keyword evidence="3" id="KW-0012">Acyltransferase</keyword>
<keyword evidence="7" id="KW-1185">Reference proteome</keyword>
<organism evidence="6 7">
    <name type="scientific">Aquabacterium commune</name>
    <dbReference type="NCBI Taxonomy" id="70586"/>
    <lineage>
        <taxon>Bacteria</taxon>
        <taxon>Pseudomonadati</taxon>
        <taxon>Pseudomonadota</taxon>
        <taxon>Betaproteobacteria</taxon>
        <taxon>Burkholderiales</taxon>
        <taxon>Aquabacterium</taxon>
    </lineage>
</organism>
<dbReference type="InterPro" id="IPR002505">
    <property type="entry name" value="PTA_PTB"/>
</dbReference>
<dbReference type="FunFam" id="3.10.129.10:FF:000042">
    <property type="entry name" value="MaoC domain protein dehydratase"/>
    <property type="match status" value="1"/>
</dbReference>